<dbReference type="AlphaFoldDB" id="A0A1H1NPF6"/>
<name>A0A1H1NPF6_MUCMA</name>
<accession>A0A1H1NPF6</accession>
<dbReference type="Pfam" id="PF14125">
    <property type="entry name" value="DUF4292"/>
    <property type="match status" value="1"/>
</dbReference>
<keyword evidence="2" id="KW-1185">Reference proteome</keyword>
<dbReference type="InterPro" id="IPR025634">
    <property type="entry name" value="DUF4292"/>
</dbReference>
<protein>
    <recommendedName>
        <fullName evidence="3">DUF4292 domain-containing protein</fullName>
    </recommendedName>
</protein>
<gene>
    <name evidence="1" type="ORF">SAMN05216490_0371</name>
</gene>
<evidence type="ECO:0000313" key="2">
    <source>
        <dbReference type="Proteomes" id="UP000199679"/>
    </source>
</evidence>
<sequence>MIACGLLIMVSCSAHKHLTAGTSATVSKANEESKLEPIRTQQLGFNTFSGKAKASLAINGNNNDCTLNLRIDNGKKIWVSVTALLGIEVARAIITPDSIQVINRLQGVYFKKPFSFIYKYANKQIDYTMLQALLVGNAIPQALNDSTKIAADSSNNTTLSGNLQDLIYKLVLGNDMKVSQTNLTNQEAGQSLQAVNAFTLAGTQKVPSQINIASVAGDKKIQVNLHYVKVDINQPLEYPFNIPDSYSPAN</sequence>
<dbReference type="Gene3D" id="2.50.20.10">
    <property type="entry name" value="Lipoprotein localisation LolA/LolB/LppX"/>
    <property type="match status" value="1"/>
</dbReference>
<reference evidence="1 2" key="1">
    <citation type="submission" date="2016-10" db="EMBL/GenBank/DDBJ databases">
        <authorList>
            <person name="de Groot N.N."/>
        </authorList>
    </citation>
    <scope>NUCLEOTIDE SEQUENCE [LARGE SCALE GENOMIC DNA]</scope>
    <source>
        <strain evidence="1 2">MP1X4</strain>
    </source>
</reference>
<dbReference type="EMBL" id="LT629740">
    <property type="protein sequence ID" value="SDS00884.1"/>
    <property type="molecule type" value="Genomic_DNA"/>
</dbReference>
<evidence type="ECO:0008006" key="3">
    <source>
        <dbReference type="Google" id="ProtNLM"/>
    </source>
</evidence>
<dbReference type="STRING" id="652787.SAMN05216490_0371"/>
<proteinExistence type="predicted"/>
<dbReference type="Proteomes" id="UP000199679">
    <property type="component" value="Chromosome I"/>
</dbReference>
<evidence type="ECO:0000313" key="1">
    <source>
        <dbReference type="EMBL" id="SDS00884.1"/>
    </source>
</evidence>
<organism evidence="1 2">
    <name type="scientific">Mucilaginibacter mallensis</name>
    <dbReference type="NCBI Taxonomy" id="652787"/>
    <lineage>
        <taxon>Bacteria</taxon>
        <taxon>Pseudomonadati</taxon>
        <taxon>Bacteroidota</taxon>
        <taxon>Sphingobacteriia</taxon>
        <taxon>Sphingobacteriales</taxon>
        <taxon>Sphingobacteriaceae</taxon>
        <taxon>Mucilaginibacter</taxon>
    </lineage>
</organism>